<accession>A0A9P8JSD8</accession>
<gene>
    <name evidence="1" type="ORF">KCU98_g8984</name>
</gene>
<reference evidence="1" key="2">
    <citation type="submission" date="2021-08" db="EMBL/GenBank/DDBJ databases">
        <authorList>
            <person name="Gostincar C."/>
            <person name="Sun X."/>
            <person name="Song Z."/>
            <person name="Gunde-Cimerman N."/>
        </authorList>
    </citation>
    <scope>NUCLEOTIDE SEQUENCE</scope>
    <source>
        <strain evidence="1">EXF-9298</strain>
    </source>
</reference>
<organism evidence="1 2">
    <name type="scientific">Aureobasidium melanogenum</name>
    <name type="common">Aureobasidium pullulans var. melanogenum</name>
    <dbReference type="NCBI Taxonomy" id="46634"/>
    <lineage>
        <taxon>Eukaryota</taxon>
        <taxon>Fungi</taxon>
        <taxon>Dikarya</taxon>
        <taxon>Ascomycota</taxon>
        <taxon>Pezizomycotina</taxon>
        <taxon>Dothideomycetes</taxon>
        <taxon>Dothideomycetidae</taxon>
        <taxon>Dothideales</taxon>
        <taxon>Saccotheciaceae</taxon>
        <taxon>Aureobasidium</taxon>
    </lineage>
</organism>
<evidence type="ECO:0000313" key="2">
    <source>
        <dbReference type="Proteomes" id="UP000729357"/>
    </source>
</evidence>
<reference evidence="1" key="1">
    <citation type="journal article" date="2021" name="J Fungi (Basel)">
        <title>Virulence traits and population genomics of the black yeast Aureobasidium melanogenum.</title>
        <authorList>
            <person name="Cernosa A."/>
            <person name="Sun X."/>
            <person name="Gostincar C."/>
            <person name="Fang C."/>
            <person name="Gunde-Cimerman N."/>
            <person name="Song Z."/>
        </authorList>
    </citation>
    <scope>NUCLEOTIDE SEQUENCE</scope>
    <source>
        <strain evidence="1">EXF-9298</strain>
    </source>
</reference>
<sequence length="154" mass="17104">MAAPPDQSGAFDFLGLPLELRQSIYRLHLSDGGEIGYKTYDDSLQEIAHDEPAIKPLLGVNFLRVCKQVYNEAVLFAYANRKWAMGNAPIIPDRLTVNCAQRLACTPPATAEQIQRPSLNIETTLETPYNLVRSTAMGDPAKLKSLRTLELFLV</sequence>
<protein>
    <submittedName>
        <fullName evidence="1">Uncharacterized protein</fullName>
    </submittedName>
</protein>
<dbReference type="AlphaFoldDB" id="A0A9P8JSD8"/>
<dbReference type="Proteomes" id="UP000729357">
    <property type="component" value="Unassembled WGS sequence"/>
</dbReference>
<comment type="caution">
    <text evidence="1">The sequence shown here is derived from an EMBL/GenBank/DDBJ whole genome shotgun (WGS) entry which is preliminary data.</text>
</comment>
<dbReference type="EMBL" id="JAHFXS010001179">
    <property type="protein sequence ID" value="KAG9979118.1"/>
    <property type="molecule type" value="Genomic_DNA"/>
</dbReference>
<feature type="non-terminal residue" evidence="1">
    <location>
        <position position="154"/>
    </location>
</feature>
<name>A0A9P8JSD8_AURME</name>
<keyword evidence="2" id="KW-1185">Reference proteome</keyword>
<proteinExistence type="predicted"/>
<evidence type="ECO:0000313" key="1">
    <source>
        <dbReference type="EMBL" id="KAG9979118.1"/>
    </source>
</evidence>